<accession>A0AC35TUJ6</accession>
<name>A0AC35TUJ6_9BILA</name>
<proteinExistence type="predicted"/>
<evidence type="ECO:0000313" key="1">
    <source>
        <dbReference type="Proteomes" id="UP000095286"/>
    </source>
</evidence>
<reference evidence="2" key="1">
    <citation type="submission" date="2016-11" db="UniProtKB">
        <authorList>
            <consortium name="WormBaseParasite"/>
        </authorList>
    </citation>
    <scope>IDENTIFICATION</scope>
    <source>
        <strain evidence="2">KR3021</strain>
    </source>
</reference>
<dbReference type="Proteomes" id="UP000095286">
    <property type="component" value="Unplaced"/>
</dbReference>
<organism evidence="1 2">
    <name type="scientific">Rhabditophanes sp. KR3021</name>
    <dbReference type="NCBI Taxonomy" id="114890"/>
    <lineage>
        <taxon>Eukaryota</taxon>
        <taxon>Metazoa</taxon>
        <taxon>Ecdysozoa</taxon>
        <taxon>Nematoda</taxon>
        <taxon>Chromadorea</taxon>
        <taxon>Rhabditida</taxon>
        <taxon>Tylenchina</taxon>
        <taxon>Panagrolaimomorpha</taxon>
        <taxon>Strongyloidoidea</taxon>
        <taxon>Alloionematidae</taxon>
        <taxon>Rhabditophanes</taxon>
    </lineage>
</organism>
<sequence length="169" mass="19268">MAKCTAFNVELNNDGESFVCFYSTSSVFSNFHLSSFTIDNRKFNCSEQYFMFAKAQQFKDGEAAKAILMESNPLKQKELGRRVKNFNKEIWDQESYKFMEKAVRAKFNQNAKLKTILLSTNDATLVECAPRDSIWGIGCDITNPARLDKKCWKGQNLLGQALMSVRSSL</sequence>
<dbReference type="WBParaSite" id="RSKR_0000453000.1">
    <property type="protein sequence ID" value="RSKR_0000453000.1"/>
    <property type="gene ID" value="RSKR_0000453000"/>
</dbReference>
<evidence type="ECO:0000313" key="2">
    <source>
        <dbReference type="WBParaSite" id="RSKR_0000453000.1"/>
    </source>
</evidence>
<protein>
    <submittedName>
        <fullName evidence="2">DUF1768 domain-containing protein</fullName>
    </submittedName>
</protein>